<evidence type="ECO:0000313" key="2">
    <source>
        <dbReference type="Proteomes" id="UP001054837"/>
    </source>
</evidence>
<reference evidence="1 2" key="1">
    <citation type="submission" date="2021-06" db="EMBL/GenBank/DDBJ databases">
        <title>Caerostris darwini draft genome.</title>
        <authorList>
            <person name="Kono N."/>
            <person name="Arakawa K."/>
        </authorList>
    </citation>
    <scope>NUCLEOTIDE SEQUENCE [LARGE SCALE GENOMIC DNA]</scope>
</reference>
<dbReference type="AlphaFoldDB" id="A0AAV4V539"/>
<evidence type="ECO:0000313" key="1">
    <source>
        <dbReference type="EMBL" id="GIY65327.1"/>
    </source>
</evidence>
<dbReference type="EMBL" id="BPLQ01012409">
    <property type="protein sequence ID" value="GIY65327.1"/>
    <property type="molecule type" value="Genomic_DNA"/>
</dbReference>
<keyword evidence="2" id="KW-1185">Reference proteome</keyword>
<accession>A0AAV4V539</accession>
<protein>
    <submittedName>
        <fullName evidence="1">Uncharacterized protein</fullName>
    </submittedName>
</protein>
<name>A0AAV4V539_9ARAC</name>
<dbReference type="Proteomes" id="UP001054837">
    <property type="component" value="Unassembled WGS sequence"/>
</dbReference>
<proteinExistence type="predicted"/>
<comment type="caution">
    <text evidence="1">The sequence shown here is derived from an EMBL/GenBank/DDBJ whole genome shotgun (WGS) entry which is preliminary data.</text>
</comment>
<sequence length="81" mass="8849">MSEELSIKNGIIAMPWARGLASADGRGLVMEMRLCSKTSRPYKRCHRRTVGVAGNSSLLVANSGCVHFLSPNSSDLRCKLR</sequence>
<gene>
    <name evidence="1" type="ORF">CDAR_105051</name>
</gene>
<organism evidence="1 2">
    <name type="scientific">Caerostris darwini</name>
    <dbReference type="NCBI Taxonomy" id="1538125"/>
    <lineage>
        <taxon>Eukaryota</taxon>
        <taxon>Metazoa</taxon>
        <taxon>Ecdysozoa</taxon>
        <taxon>Arthropoda</taxon>
        <taxon>Chelicerata</taxon>
        <taxon>Arachnida</taxon>
        <taxon>Araneae</taxon>
        <taxon>Araneomorphae</taxon>
        <taxon>Entelegynae</taxon>
        <taxon>Araneoidea</taxon>
        <taxon>Araneidae</taxon>
        <taxon>Caerostris</taxon>
    </lineage>
</organism>